<dbReference type="PANTHER" id="PTHR45973:SF23">
    <property type="entry name" value="PROTEIN PHOSPHATASE 1 REGULATORY SUBUNIT 7"/>
    <property type="match status" value="1"/>
</dbReference>
<comment type="similarity">
    <text evidence="6">Belongs to the SDS22 family.</text>
</comment>
<evidence type="ECO:0000256" key="4">
    <source>
        <dbReference type="ARBA" id="ARBA00022737"/>
    </source>
</evidence>
<comment type="caution">
    <text evidence="8">The sequence shown here is derived from an EMBL/GenBank/DDBJ whole genome shotgun (WGS) entry which is preliminary data.</text>
</comment>
<dbReference type="SMART" id="SM00365">
    <property type="entry name" value="LRR_SD22"/>
    <property type="match status" value="7"/>
</dbReference>
<dbReference type="PROSITE" id="PS51450">
    <property type="entry name" value="LRR"/>
    <property type="match status" value="5"/>
</dbReference>
<dbReference type="Gene3D" id="3.80.10.10">
    <property type="entry name" value="Ribonuclease Inhibitor"/>
    <property type="match status" value="2"/>
</dbReference>
<sequence length="270" mass="31548">MSSESDSIYDGDRDDPTIFNPNLTINDGKHYLITKRYERFNDDNNDDNQDESIALDLEAEELDFTHCRIATIKNFDVLSKTIVLGLRNNLITKIEGLNRLTMLQELELYDNQITLIENLDCLENLRVLDLSFNRIKKIQNLDSLVSLRKLYLVNNEIEKIENLDRLVNLETLELGANQNLDKNLKLNTLDLANNQIKEFANIEHLSQLEELWCNDNQFNDWRNVELLLGKLTKLSTIYLERNPIAKDQMYRKKLMLIVPSLKQIDATMCR</sequence>
<dbReference type="InterPro" id="IPR025875">
    <property type="entry name" value="Leu-rich_rpt_4"/>
</dbReference>
<dbReference type="InterPro" id="IPR032675">
    <property type="entry name" value="LRR_dom_sf"/>
</dbReference>
<dbReference type="SUPFAM" id="SSF52058">
    <property type="entry name" value="L domain-like"/>
    <property type="match status" value="1"/>
</dbReference>
<comment type="function">
    <text evidence="1">Cilium-specific protein required for cilia structures.</text>
</comment>
<evidence type="ECO:0000256" key="1">
    <source>
        <dbReference type="ARBA" id="ARBA00003843"/>
    </source>
</evidence>
<evidence type="ECO:0000313" key="8">
    <source>
        <dbReference type="EMBL" id="KPM11248.1"/>
    </source>
</evidence>
<comment type="subcellular location">
    <subcellularLocation>
        <location evidence="2">Nucleus</location>
    </subcellularLocation>
</comment>
<evidence type="ECO:0000256" key="7">
    <source>
        <dbReference type="ARBA" id="ARBA00024433"/>
    </source>
</evidence>
<protein>
    <recommendedName>
        <fullName evidence="7">Dynein axonemal assembly factor 1 homolog</fullName>
    </recommendedName>
</protein>
<keyword evidence="5" id="KW-0539">Nucleus</keyword>
<keyword evidence="4" id="KW-0677">Repeat</keyword>
<dbReference type="PANTHER" id="PTHR45973">
    <property type="entry name" value="PROTEIN PHOSPHATASE 1 REGULATORY SUBUNIT SDS22-RELATED"/>
    <property type="match status" value="1"/>
</dbReference>
<evidence type="ECO:0000256" key="2">
    <source>
        <dbReference type="ARBA" id="ARBA00004123"/>
    </source>
</evidence>
<dbReference type="AlphaFoldDB" id="A0A132AJQ5"/>
<name>A0A132AJQ5_SARSC</name>
<dbReference type="OrthoDB" id="7451790at2759"/>
<proteinExistence type="inferred from homology"/>
<evidence type="ECO:0000256" key="6">
    <source>
        <dbReference type="ARBA" id="ARBA00023460"/>
    </source>
</evidence>
<dbReference type="VEuPathDB" id="VectorBase:SSCA008347"/>
<evidence type="ECO:0000256" key="5">
    <source>
        <dbReference type="ARBA" id="ARBA00023242"/>
    </source>
</evidence>
<dbReference type="InterPro" id="IPR003591">
    <property type="entry name" value="Leu-rich_rpt_typical-subtyp"/>
</dbReference>
<evidence type="ECO:0000256" key="3">
    <source>
        <dbReference type="ARBA" id="ARBA00022614"/>
    </source>
</evidence>
<keyword evidence="3" id="KW-0433">Leucine-rich repeat</keyword>
<dbReference type="Proteomes" id="UP000616769">
    <property type="component" value="Unassembled WGS sequence"/>
</dbReference>
<dbReference type="InterPro" id="IPR001611">
    <property type="entry name" value="Leu-rich_rpt"/>
</dbReference>
<dbReference type="Pfam" id="PF12799">
    <property type="entry name" value="LRR_4"/>
    <property type="match status" value="2"/>
</dbReference>
<accession>A0A132AJQ5</accession>
<dbReference type="SMART" id="SM00369">
    <property type="entry name" value="LRR_TYP"/>
    <property type="match status" value="3"/>
</dbReference>
<dbReference type="EMBL" id="JXLN01016764">
    <property type="protein sequence ID" value="KPM11248.1"/>
    <property type="molecule type" value="Genomic_DNA"/>
</dbReference>
<dbReference type="GO" id="GO:0005634">
    <property type="term" value="C:nucleus"/>
    <property type="evidence" value="ECO:0007669"/>
    <property type="project" value="UniProtKB-SubCell"/>
</dbReference>
<dbReference type="InterPro" id="IPR050576">
    <property type="entry name" value="Cilia_flagella_integrity"/>
</dbReference>
<evidence type="ECO:0000313" key="9">
    <source>
        <dbReference type="Proteomes" id="UP000616769"/>
    </source>
</evidence>
<organism evidence="8 9">
    <name type="scientific">Sarcoptes scabiei</name>
    <name type="common">Itch mite</name>
    <name type="synonym">Acarus scabiei</name>
    <dbReference type="NCBI Taxonomy" id="52283"/>
    <lineage>
        <taxon>Eukaryota</taxon>
        <taxon>Metazoa</taxon>
        <taxon>Ecdysozoa</taxon>
        <taxon>Arthropoda</taxon>
        <taxon>Chelicerata</taxon>
        <taxon>Arachnida</taxon>
        <taxon>Acari</taxon>
        <taxon>Acariformes</taxon>
        <taxon>Sarcoptiformes</taxon>
        <taxon>Astigmata</taxon>
        <taxon>Psoroptidia</taxon>
        <taxon>Sarcoptoidea</taxon>
        <taxon>Sarcoptidae</taxon>
        <taxon>Sarcoptinae</taxon>
        <taxon>Sarcoptes</taxon>
    </lineage>
</organism>
<reference evidence="8 9" key="1">
    <citation type="journal article" date="2015" name="Parasit. Vectors">
        <title>Draft genome of the scabies mite.</title>
        <authorList>
            <person name="Rider S.D.Jr."/>
            <person name="Morgan M.S."/>
            <person name="Arlian L.G."/>
        </authorList>
    </citation>
    <scope>NUCLEOTIDE SEQUENCE [LARGE SCALE GENOMIC DNA]</scope>
    <source>
        <strain evidence="8">Arlian Lab</strain>
    </source>
</reference>
<gene>
    <name evidence="8" type="ORF">QR98_0098180</name>
</gene>